<feature type="transmembrane region" description="Helical" evidence="6">
    <location>
        <begin position="6"/>
        <end position="26"/>
    </location>
</feature>
<dbReference type="AlphaFoldDB" id="A0A498CXD1"/>
<feature type="transmembrane region" description="Helical" evidence="6">
    <location>
        <begin position="154"/>
        <end position="176"/>
    </location>
</feature>
<evidence type="ECO:0000313" key="8">
    <source>
        <dbReference type="Proteomes" id="UP000276301"/>
    </source>
</evidence>
<keyword evidence="8" id="KW-1185">Reference proteome</keyword>
<evidence type="ECO:0000256" key="6">
    <source>
        <dbReference type="SAM" id="Phobius"/>
    </source>
</evidence>
<evidence type="ECO:0000256" key="1">
    <source>
        <dbReference type="ARBA" id="ARBA00004651"/>
    </source>
</evidence>
<evidence type="ECO:0000256" key="3">
    <source>
        <dbReference type="ARBA" id="ARBA00022692"/>
    </source>
</evidence>
<protein>
    <submittedName>
        <fullName evidence="7">ABC transporter permease</fullName>
    </submittedName>
</protein>
<evidence type="ECO:0000256" key="2">
    <source>
        <dbReference type="ARBA" id="ARBA00022475"/>
    </source>
</evidence>
<dbReference type="PANTHER" id="PTHR32196">
    <property type="entry name" value="ABC TRANSPORTER PERMEASE PROTEIN YPHD-RELATED-RELATED"/>
    <property type="match status" value="1"/>
</dbReference>
<proteinExistence type="predicted"/>
<keyword evidence="4 6" id="KW-1133">Transmembrane helix</keyword>
<evidence type="ECO:0000313" key="7">
    <source>
        <dbReference type="EMBL" id="RLL13639.1"/>
    </source>
</evidence>
<feature type="transmembrane region" description="Helical" evidence="6">
    <location>
        <begin position="114"/>
        <end position="134"/>
    </location>
</feature>
<keyword evidence="2" id="KW-1003">Cell membrane</keyword>
<feature type="transmembrane region" description="Helical" evidence="6">
    <location>
        <begin position="87"/>
        <end position="108"/>
    </location>
</feature>
<sequence>MVSYAWNKLGVWLVFIILFILLAFANEKFLLPANLINVVRQICVNAVVALGATYVVLCGEIDLSQSSLAVLAGCGCAMLIMKAGMNIYLAMVISLAAGTVVGALMGLIVTKLRVQSFIATLGMQYALAGVVLLLTNSQPITGLPDSFAVFGRGYVGPIPVPSIILVIVFLIGAFVLKYTAFGRNVLAVGENPTAANLSGISVHRTKIAVFAIAGLMSAMGGLLLTARLSSGQPSSGSDLSLQALAAVFVGGASKGSVMNTLAGALIMGLINNGLNLMEVNAYWQKVALGFIIVGAVALDMFRSSHSGSKQ</sequence>
<keyword evidence="3 6" id="KW-0812">Transmembrane</keyword>
<feature type="transmembrane region" description="Helical" evidence="6">
    <location>
        <begin position="241"/>
        <end position="270"/>
    </location>
</feature>
<comment type="caution">
    <text evidence="7">The sequence shown here is derived from an EMBL/GenBank/DDBJ whole genome shotgun (WGS) entry which is preliminary data.</text>
</comment>
<dbReference type="Proteomes" id="UP000276301">
    <property type="component" value="Unassembled WGS sequence"/>
</dbReference>
<comment type="subcellular location">
    <subcellularLocation>
        <location evidence="1">Cell membrane</location>
        <topology evidence="1">Multi-pass membrane protein</topology>
    </subcellularLocation>
</comment>
<evidence type="ECO:0000256" key="4">
    <source>
        <dbReference type="ARBA" id="ARBA00022989"/>
    </source>
</evidence>
<dbReference type="PANTHER" id="PTHR32196:SF72">
    <property type="entry name" value="RIBOSE IMPORT PERMEASE PROTEIN RBSC"/>
    <property type="match status" value="1"/>
</dbReference>
<evidence type="ECO:0000256" key="5">
    <source>
        <dbReference type="ARBA" id="ARBA00023136"/>
    </source>
</evidence>
<dbReference type="GO" id="GO:0005886">
    <property type="term" value="C:plasma membrane"/>
    <property type="evidence" value="ECO:0007669"/>
    <property type="project" value="UniProtKB-SubCell"/>
</dbReference>
<feature type="transmembrane region" description="Helical" evidence="6">
    <location>
        <begin position="282"/>
        <end position="301"/>
    </location>
</feature>
<name>A0A498CXD1_9FIRM</name>
<dbReference type="EMBL" id="RCHT01000003">
    <property type="protein sequence ID" value="RLL13639.1"/>
    <property type="molecule type" value="Genomic_DNA"/>
</dbReference>
<dbReference type="Pfam" id="PF02653">
    <property type="entry name" value="BPD_transp_2"/>
    <property type="match status" value="1"/>
</dbReference>
<gene>
    <name evidence="7" type="ORF">D4A47_03845</name>
</gene>
<reference evidence="7 8" key="1">
    <citation type="submission" date="2018-10" db="EMBL/GenBank/DDBJ databases">
        <title>Anaerotruncus faecis sp. nov., isolated from human feces.</title>
        <authorList>
            <person name="Wang Y.-J."/>
        </authorList>
    </citation>
    <scope>NUCLEOTIDE SEQUENCE [LARGE SCALE GENOMIC DNA]</scope>
    <source>
        <strain evidence="7 8">22A2-44</strain>
    </source>
</reference>
<dbReference type="InterPro" id="IPR001851">
    <property type="entry name" value="ABC_transp_permease"/>
</dbReference>
<keyword evidence="5 6" id="KW-0472">Membrane</keyword>
<dbReference type="GO" id="GO:0022857">
    <property type="term" value="F:transmembrane transporter activity"/>
    <property type="evidence" value="ECO:0007669"/>
    <property type="project" value="InterPro"/>
</dbReference>
<dbReference type="CDD" id="cd06579">
    <property type="entry name" value="TM_PBP1_transp_AraH_like"/>
    <property type="match status" value="1"/>
</dbReference>
<organism evidence="7 8">
    <name type="scientific">Anaerotruncus massiliensis</name>
    <name type="common">ex Liu et al. 2021</name>
    <dbReference type="NCBI Taxonomy" id="2321404"/>
    <lineage>
        <taxon>Bacteria</taxon>
        <taxon>Bacillati</taxon>
        <taxon>Bacillota</taxon>
        <taxon>Clostridia</taxon>
        <taxon>Eubacteriales</taxon>
        <taxon>Oscillospiraceae</taxon>
        <taxon>Anaerotruncus</taxon>
    </lineage>
</organism>
<feature type="transmembrane region" description="Helical" evidence="6">
    <location>
        <begin position="207"/>
        <end position="229"/>
    </location>
</feature>
<accession>A0A498CXD1</accession>